<dbReference type="InterPro" id="IPR014030">
    <property type="entry name" value="Ketoacyl_synth_N"/>
</dbReference>
<dbReference type="PROSITE" id="PS00012">
    <property type="entry name" value="PHOSPHOPANTETHEINE"/>
    <property type="match status" value="1"/>
</dbReference>
<evidence type="ECO:0000313" key="8">
    <source>
        <dbReference type="EMBL" id="KAI1511914.1"/>
    </source>
</evidence>
<dbReference type="SUPFAM" id="SSF55048">
    <property type="entry name" value="Probable ACP-binding domain of malonyl-CoA ACP transacylase"/>
    <property type="match status" value="1"/>
</dbReference>
<feature type="active site" description="Proton acceptor; for dehydratase activity" evidence="4">
    <location>
        <position position="1321"/>
    </location>
</feature>
<dbReference type="Gene3D" id="3.30.70.250">
    <property type="entry name" value="Malonyl-CoA ACP transacylase, ACP-binding"/>
    <property type="match status" value="1"/>
</dbReference>
<dbReference type="Pfam" id="PF00109">
    <property type="entry name" value="ketoacyl-synt"/>
    <property type="match status" value="1"/>
</dbReference>
<dbReference type="SUPFAM" id="SSF53901">
    <property type="entry name" value="Thiolase-like"/>
    <property type="match status" value="1"/>
</dbReference>
<comment type="caution">
    <text evidence="8">The sequence shown here is derived from an EMBL/GenBank/DDBJ whole genome shotgun (WGS) entry which is preliminary data.</text>
</comment>
<dbReference type="InterPro" id="IPR029058">
    <property type="entry name" value="AB_hydrolase_fold"/>
</dbReference>
<dbReference type="PROSITE" id="PS52004">
    <property type="entry name" value="KS3_2"/>
    <property type="match status" value="1"/>
</dbReference>
<dbReference type="Pfam" id="PF21089">
    <property type="entry name" value="PKS_DH_N"/>
    <property type="match status" value="1"/>
</dbReference>
<evidence type="ECO:0000313" key="9">
    <source>
        <dbReference type="Proteomes" id="UP000249757"/>
    </source>
</evidence>
<dbReference type="InterPro" id="IPR014031">
    <property type="entry name" value="Ketoacyl_synth_C"/>
</dbReference>
<dbReference type="Pfam" id="PF02801">
    <property type="entry name" value="Ketoacyl-synt_C"/>
    <property type="match status" value="1"/>
</dbReference>
<dbReference type="InterPro" id="IPR006162">
    <property type="entry name" value="Ppantetheine_attach_site"/>
</dbReference>
<dbReference type="PROSITE" id="PS52019">
    <property type="entry name" value="PKS_MFAS_DH"/>
    <property type="match status" value="1"/>
</dbReference>
<dbReference type="InterPro" id="IPR016035">
    <property type="entry name" value="Acyl_Trfase/lysoPLipase"/>
</dbReference>
<dbReference type="EMBL" id="NRDI02000012">
    <property type="protein sequence ID" value="KAI1511914.1"/>
    <property type="molecule type" value="Genomic_DNA"/>
</dbReference>
<dbReference type="PANTHER" id="PTHR43775:SF37">
    <property type="entry name" value="SI:DKEY-61P9.11"/>
    <property type="match status" value="1"/>
</dbReference>
<dbReference type="InterPro" id="IPR042104">
    <property type="entry name" value="PKS_dehydratase_sf"/>
</dbReference>
<dbReference type="SMART" id="SM00825">
    <property type="entry name" value="PKS_KS"/>
    <property type="match status" value="1"/>
</dbReference>
<dbReference type="Pfam" id="PF16073">
    <property type="entry name" value="SAT"/>
    <property type="match status" value="1"/>
</dbReference>
<keyword evidence="9" id="KW-1185">Reference proteome</keyword>
<dbReference type="InterPro" id="IPR049551">
    <property type="entry name" value="PKS_DH_C"/>
</dbReference>
<feature type="domain" description="Ketosynthase family 3 (KS3)" evidence="6">
    <location>
        <begin position="383"/>
        <end position="812"/>
    </location>
</feature>
<dbReference type="InterPro" id="IPR020841">
    <property type="entry name" value="PKS_Beta-ketoAc_synthase_dom"/>
</dbReference>
<feature type="region of interest" description="N-terminal hotdog fold" evidence="4">
    <location>
        <begin position="1288"/>
        <end position="1416"/>
    </location>
</feature>
<dbReference type="InterPro" id="IPR032088">
    <property type="entry name" value="SAT"/>
</dbReference>
<proteinExistence type="predicted"/>
<feature type="active site" description="Proton donor; for dehydratase activity" evidence="4">
    <location>
        <position position="1504"/>
    </location>
</feature>
<dbReference type="PROSITE" id="PS50075">
    <property type="entry name" value="CARRIER"/>
    <property type="match status" value="1"/>
</dbReference>
<dbReference type="SUPFAM" id="SSF52151">
    <property type="entry name" value="FabD/lysophospholipase-like"/>
    <property type="match status" value="1"/>
</dbReference>
<dbReference type="InterPro" id="IPR001227">
    <property type="entry name" value="Ac_transferase_dom_sf"/>
</dbReference>
<dbReference type="SUPFAM" id="SSF47336">
    <property type="entry name" value="ACP-like"/>
    <property type="match status" value="2"/>
</dbReference>
<gene>
    <name evidence="8" type="ORF">Ptr86124_008754</name>
</gene>
<dbReference type="Pfam" id="PF14765">
    <property type="entry name" value="PS-DH"/>
    <property type="match status" value="1"/>
</dbReference>
<dbReference type="InterPro" id="IPR018201">
    <property type="entry name" value="Ketoacyl_synth_AS"/>
</dbReference>
<feature type="domain" description="Carrier" evidence="5">
    <location>
        <begin position="1633"/>
        <end position="1710"/>
    </location>
</feature>
<sequence length="2079" mass="226447">MSSEFVLLFAGQGSRATFSSASATTLLNRVAQHDIASLILQRCHESLLQDFSTIDTSERTILTEEDAKSLTTPQDLVKPSATFAQNPVIQAVTFYLHQILEYVFYVQREREGQPHDTISEAAGFCSGILPALVVAVNTPIESPQFLEYAVGTFRLAFWTSIRSASYSKSLAGATWGALPWSLVVAGLTKEALETALTSAQSQLSHRVRVSAVLGDDMFSLSGTGVDLDRLRSLLPTTSTHRPAFIHTCYHGGEDMEEVVQDILRDVKRLEIPFPDWEALKIPVRSTVDGTFLASTQPQSDTLLEAAIRCMLIHPVDWQATASNILDSASQRLDMNAELCSRVLALGPNGGSLFTSAKNTALHQRLQIEHSTSSKSIGSESWHKSDIAIVGMSVDIPGGEDLHAFWDMLQNSTNVSTEIPSSRFNLFDYYDKDASNNSKPRKMAAKHGNFLKNPFHFDNRFFSISPREAKSMDPQQRLILQSALRALDDAGYAPNTTESFQPDKMGVFIGAATGDYVDNTRSDIDVYYSPGTLRAFLSGRISYAFGFKGPSVVIDTACSSSLVAIHQACIALERGDAVSALAGGVNVISSPDMYLGLARAHFLSPTGQCKPFDAAADGYCRAESSVVFVLKRMEDAIAHGDRIHGIIRGTSVNQSGTSKSITHPDAETQALLMRSLLDRTKIPARSISVVEAHGTGTQAGDLCEITSLQAVLGQGSGRQQPLCLGSIKGNIGHAEAASGGVGLAKLLLMMQRKKIPPQASFQHLNPRLSSIADHNIMIPTRVMDWNSTHDSPRRALLNNFGAAGSNAALILEECRTTTWVASSHSRSTHILNISAKTQEALVELLSRYLDLLRNKSHENIIPLADLCYSANARRQHHDEFRISVTGKSIQDLAEQLANTDTTKRSAKKAQPLNVFVFSGQANLYRGMGAELQSTAPVFRKTVLQCDASLRQQGIEGIVQYITNDGPGIKGNEEVVSQCACFVVQYALAKLWQSWGIEPDFVVGHSMGEYAALVLSEALKLDDALRLIAQRAQLIVTHCTPAKTGMVAVKLSADDARVELAQLFGTPAPLTVACENSPEDCVVAGDIDHLSTFLRHCKAVGTKALQLQVPFGFHSPAMEPAVNPYRELCSDIKMSEGRITILSSHLGRFARLEDLSVDFLPSHMRRPVRFSDAIRSLESVTVGRKMRVLEIGHTSGTTALVKKSLKEGEATYMSSLRPTESPWASMLTTLKALFLESAPVKWSEVYAGSSTRYLDATPKYPLFPAEFVIPFREPLVESTESKKPLSGPATRLFFQLDKKSSTGTAITTFEARLSLMSSFIRAHIVGGTPLCPASIYLELALQAMDQVHPALQGQTQVLRDIIFESPLVQSSALEDEGSLALVMEKKDARAKGHGYAFKAEKSGTCYCTGTIDLEAVSSVKPLLSRKSAFLMKHVESMINGGHGAGDSFSTRMIYHVVFPRVVAYSDPFLTLRRLRISPSGLEGYGSFRLPANSSNAEFVCHPALVDTLLHTAGFVANNWINRDQACICVKVENITLLHDRISASVGDDLSIYASMVDCIDGFVIGDAYAMDRSGQVIAIAEGMHFKKTGLKGFQNHLARLAGNGQSQRPAPPRRDSAMDKLHQEMPKHHSIRQRTPEPDIRSVVRHEVSRLCGIASEIDGDADLAQLGVDSLLFIELTQSLSQKLAPTGSSGLDLSQCSTLRDLEAVFLGATVAPIYSDEIVRANEEILPAPANNKPIVSTRYSPLRVVKDMVEQVCGCAIFDLDKDMSLEDVGVDSLLSMELEQGLRQMGGISIDGDHGTISELTIGQLESLILSKLSQSQAPITPQLTPSPVCAAAATKLQNGKDSRSRVYLFHDGSGLSHQYAKIGPLGCDVFGVSSLDFAGIDPSVHSLADFAWRYISELGLAVHDAQGIIVGGWSFGGVLAFEIARQLQDLGTPVKGLILLDSPYPIDHELLPDTIIEHIAGTAFEAHPDIRSCVAAQFKRNTGLLKDYKRPPGSFQVPTVMLLSREACDTATLRGLKYAWLDDEDFRKMATQMWRTLVGDKIETMDIDGNHFNMFEAKHLQSLSEKLLTAYNALA</sequence>
<feature type="domain" description="PKS/mFAS DH" evidence="7">
    <location>
        <begin position="1288"/>
        <end position="1592"/>
    </location>
</feature>
<keyword evidence="1" id="KW-0596">Phosphopantetheine</keyword>
<dbReference type="Pfam" id="PF00975">
    <property type="entry name" value="Thioesterase"/>
    <property type="match status" value="1"/>
</dbReference>
<dbReference type="Gene3D" id="3.10.129.110">
    <property type="entry name" value="Polyketide synthase dehydratase"/>
    <property type="match status" value="1"/>
</dbReference>
<dbReference type="InterPro" id="IPR020806">
    <property type="entry name" value="PKS_PP-bd"/>
</dbReference>
<dbReference type="Gene3D" id="3.40.366.10">
    <property type="entry name" value="Malonyl-Coenzyme A Acyl Carrier Protein, domain 2"/>
    <property type="match status" value="3"/>
</dbReference>
<dbReference type="InterPro" id="IPR036736">
    <property type="entry name" value="ACP-like_sf"/>
</dbReference>
<dbReference type="InterPro" id="IPR009081">
    <property type="entry name" value="PP-bd_ACP"/>
</dbReference>
<dbReference type="Gene3D" id="3.30.70.3290">
    <property type="match status" value="1"/>
</dbReference>
<dbReference type="GO" id="GO:0016787">
    <property type="term" value="F:hydrolase activity"/>
    <property type="evidence" value="ECO:0007669"/>
    <property type="project" value="UniProtKB-KW"/>
</dbReference>
<accession>A0A2W1HPL7</accession>
<dbReference type="Pfam" id="PF22621">
    <property type="entry name" value="CurL-like_PKS_C"/>
    <property type="match status" value="1"/>
</dbReference>
<dbReference type="GO" id="GO:0044550">
    <property type="term" value="P:secondary metabolite biosynthetic process"/>
    <property type="evidence" value="ECO:0007669"/>
    <property type="project" value="TreeGrafter"/>
</dbReference>
<dbReference type="GO" id="GO:0004312">
    <property type="term" value="F:fatty acid synthase activity"/>
    <property type="evidence" value="ECO:0007669"/>
    <property type="project" value="TreeGrafter"/>
</dbReference>
<evidence type="ECO:0000259" key="7">
    <source>
        <dbReference type="PROSITE" id="PS52019"/>
    </source>
</evidence>
<dbReference type="InterPro" id="IPR016036">
    <property type="entry name" value="Malonyl_transacylase_ACP-bd"/>
</dbReference>
<dbReference type="GO" id="GO:0006633">
    <property type="term" value="P:fatty acid biosynthetic process"/>
    <property type="evidence" value="ECO:0007669"/>
    <property type="project" value="InterPro"/>
</dbReference>
<name>A0A2W1HPL7_9PLEO</name>
<dbReference type="CDD" id="cd00833">
    <property type="entry name" value="PKS"/>
    <property type="match status" value="1"/>
</dbReference>
<dbReference type="Gene3D" id="1.10.1200.10">
    <property type="entry name" value="ACP-like"/>
    <property type="match status" value="2"/>
</dbReference>
<evidence type="ECO:0000259" key="5">
    <source>
        <dbReference type="PROSITE" id="PS50075"/>
    </source>
</evidence>
<dbReference type="Gene3D" id="3.40.47.10">
    <property type="match status" value="1"/>
</dbReference>
<dbReference type="InterPro" id="IPR001031">
    <property type="entry name" value="Thioesterase"/>
</dbReference>
<dbReference type="InterPro" id="IPR014043">
    <property type="entry name" value="Acyl_transferase_dom"/>
</dbReference>
<dbReference type="Pfam" id="PF00550">
    <property type="entry name" value="PP-binding"/>
    <property type="match status" value="2"/>
</dbReference>
<keyword evidence="2" id="KW-0597">Phosphoprotein</keyword>
<dbReference type="Gene3D" id="3.40.50.1820">
    <property type="entry name" value="alpha/beta hydrolase"/>
    <property type="match status" value="1"/>
</dbReference>
<dbReference type="SUPFAM" id="SSF53474">
    <property type="entry name" value="alpha/beta-Hydrolases"/>
    <property type="match status" value="1"/>
</dbReference>
<evidence type="ECO:0000256" key="4">
    <source>
        <dbReference type="PROSITE-ProRule" id="PRU01363"/>
    </source>
</evidence>
<dbReference type="InterPro" id="IPR049552">
    <property type="entry name" value="PKS_DH_N"/>
</dbReference>
<dbReference type="GO" id="GO:0031177">
    <property type="term" value="F:phosphopantetheine binding"/>
    <property type="evidence" value="ECO:0007669"/>
    <property type="project" value="InterPro"/>
</dbReference>
<dbReference type="PROSITE" id="PS00606">
    <property type="entry name" value="KS3_1"/>
    <property type="match status" value="1"/>
</dbReference>
<keyword evidence="3 8" id="KW-0808">Transferase</keyword>
<dbReference type="GO" id="GO:0004315">
    <property type="term" value="F:3-oxoacyl-[acyl-carrier-protein] synthase activity"/>
    <property type="evidence" value="ECO:0007669"/>
    <property type="project" value="InterPro"/>
</dbReference>
<dbReference type="OrthoDB" id="329835at2759"/>
<dbReference type="Pfam" id="PF00698">
    <property type="entry name" value="Acyl_transf_1"/>
    <property type="match status" value="1"/>
</dbReference>
<keyword evidence="8" id="KW-0378">Hydrolase</keyword>
<protein>
    <submittedName>
        <fullName evidence="8">Acyl transferase/acyl hydrolase/lysophospholipase</fullName>
    </submittedName>
</protein>
<dbReference type="InterPro" id="IPR050091">
    <property type="entry name" value="PKS_NRPS_Biosynth_Enz"/>
</dbReference>
<dbReference type="InterPro" id="IPR049900">
    <property type="entry name" value="PKS_mFAS_DH"/>
</dbReference>
<dbReference type="InterPro" id="IPR016039">
    <property type="entry name" value="Thiolase-like"/>
</dbReference>
<evidence type="ECO:0000256" key="1">
    <source>
        <dbReference type="ARBA" id="ARBA00022450"/>
    </source>
</evidence>
<dbReference type="PANTHER" id="PTHR43775">
    <property type="entry name" value="FATTY ACID SYNTHASE"/>
    <property type="match status" value="1"/>
</dbReference>
<dbReference type="Proteomes" id="UP000249757">
    <property type="component" value="Unassembled WGS sequence"/>
</dbReference>
<dbReference type="SMART" id="SM00823">
    <property type="entry name" value="PKS_PP"/>
    <property type="match status" value="2"/>
</dbReference>
<dbReference type="SMART" id="SM00827">
    <property type="entry name" value="PKS_AT"/>
    <property type="match status" value="1"/>
</dbReference>
<evidence type="ECO:0000256" key="2">
    <source>
        <dbReference type="ARBA" id="ARBA00022553"/>
    </source>
</evidence>
<feature type="region of interest" description="C-terminal hotdog fold" evidence="4">
    <location>
        <begin position="1437"/>
        <end position="1592"/>
    </location>
</feature>
<evidence type="ECO:0000256" key="3">
    <source>
        <dbReference type="ARBA" id="ARBA00022679"/>
    </source>
</evidence>
<reference evidence="9" key="1">
    <citation type="journal article" date="2022" name="Microb. Genom.">
        <title>A global pangenome for the wheat fungal pathogen Pyrenophora tritici-repentis and prediction of effector protein structural homology.</title>
        <authorList>
            <person name="Moolhuijzen P.M."/>
            <person name="See P.T."/>
            <person name="Shi G."/>
            <person name="Powell H.R."/>
            <person name="Cockram J."/>
            <person name="Jorgensen L.N."/>
            <person name="Benslimane H."/>
            <person name="Strelkov S.E."/>
            <person name="Turner J."/>
            <person name="Liu Z."/>
            <person name="Moffat C.S."/>
        </authorList>
    </citation>
    <scope>NUCLEOTIDE SEQUENCE [LARGE SCALE GENOMIC DNA]</scope>
</reference>
<organism evidence="8 9">
    <name type="scientific">Pyrenophora tritici-repentis</name>
    <dbReference type="NCBI Taxonomy" id="45151"/>
    <lineage>
        <taxon>Eukaryota</taxon>
        <taxon>Fungi</taxon>
        <taxon>Dikarya</taxon>
        <taxon>Ascomycota</taxon>
        <taxon>Pezizomycotina</taxon>
        <taxon>Dothideomycetes</taxon>
        <taxon>Pleosporomycetidae</taxon>
        <taxon>Pleosporales</taxon>
        <taxon>Pleosporineae</taxon>
        <taxon>Pleosporaceae</taxon>
        <taxon>Pyrenophora</taxon>
    </lineage>
</organism>
<evidence type="ECO:0000259" key="6">
    <source>
        <dbReference type="PROSITE" id="PS52004"/>
    </source>
</evidence>